<sequence length="116" mass="12193">MNLLAQESKFTVDLANPANLGNYSNLVNLGPAQYLKTGVNLLFSIAGVASFIFLLIGGLQWITAGGDKEATEKARKRITSALVGLAIVLSAYALLSIISTLFGVTLLELTIPAIGK</sequence>
<keyword evidence="1" id="KW-0472">Membrane</keyword>
<proteinExistence type="predicted"/>
<dbReference type="InterPro" id="IPR043993">
    <property type="entry name" value="T4SS_pilin"/>
</dbReference>
<keyword evidence="1" id="KW-1133">Transmembrane helix</keyword>
<gene>
    <name evidence="2" type="ORF">UY27_C0023G0022</name>
</gene>
<dbReference type="EMBL" id="LCPJ01000023">
    <property type="protein sequence ID" value="KKU95314.1"/>
    <property type="molecule type" value="Genomic_DNA"/>
</dbReference>
<name>A0A0G1UMF1_9BACT</name>
<evidence type="ECO:0000313" key="2">
    <source>
        <dbReference type="EMBL" id="KKU95314.1"/>
    </source>
</evidence>
<dbReference type="AlphaFoldDB" id="A0A0G1UMF1"/>
<evidence type="ECO:0000313" key="3">
    <source>
        <dbReference type="Proteomes" id="UP000034661"/>
    </source>
</evidence>
<accession>A0A0G1UMF1</accession>
<protein>
    <recommendedName>
        <fullName evidence="4">Integral membrane protein</fullName>
    </recommendedName>
</protein>
<evidence type="ECO:0000256" key="1">
    <source>
        <dbReference type="SAM" id="Phobius"/>
    </source>
</evidence>
<evidence type="ECO:0008006" key="4">
    <source>
        <dbReference type="Google" id="ProtNLM"/>
    </source>
</evidence>
<reference evidence="2 3" key="1">
    <citation type="journal article" date="2015" name="Nature">
        <title>rRNA introns, odd ribosomes, and small enigmatic genomes across a large radiation of phyla.</title>
        <authorList>
            <person name="Brown C.T."/>
            <person name="Hug L.A."/>
            <person name="Thomas B.C."/>
            <person name="Sharon I."/>
            <person name="Castelle C.J."/>
            <person name="Singh A."/>
            <person name="Wilkins M.J."/>
            <person name="Williams K.H."/>
            <person name="Banfield J.F."/>
        </authorList>
    </citation>
    <scope>NUCLEOTIDE SEQUENCE [LARGE SCALE GENOMIC DNA]</scope>
</reference>
<keyword evidence="1" id="KW-0812">Transmembrane</keyword>
<organism evidence="2 3">
    <name type="scientific">Candidatus Gottesmanbacteria bacterium GW2011_GWA1_48_13</name>
    <dbReference type="NCBI Taxonomy" id="1618439"/>
    <lineage>
        <taxon>Bacteria</taxon>
        <taxon>Candidatus Gottesmaniibacteriota</taxon>
    </lineage>
</organism>
<dbReference type="Proteomes" id="UP000034661">
    <property type="component" value="Unassembled WGS sequence"/>
</dbReference>
<feature type="transmembrane region" description="Helical" evidence="1">
    <location>
        <begin position="82"/>
        <end position="107"/>
    </location>
</feature>
<feature type="transmembrane region" description="Helical" evidence="1">
    <location>
        <begin position="41"/>
        <end position="62"/>
    </location>
</feature>
<dbReference type="Pfam" id="PF18895">
    <property type="entry name" value="T4SS_pilin"/>
    <property type="match status" value="1"/>
</dbReference>
<comment type="caution">
    <text evidence="2">The sequence shown here is derived from an EMBL/GenBank/DDBJ whole genome shotgun (WGS) entry which is preliminary data.</text>
</comment>